<keyword evidence="6" id="KW-1185">Reference proteome</keyword>
<dbReference type="SMART" id="SM00342">
    <property type="entry name" value="HTH_ARAC"/>
    <property type="match status" value="1"/>
</dbReference>
<gene>
    <name evidence="5" type="ORF">GETHPA_16830</name>
</gene>
<name>A0ABQ5Q5V8_9BACT</name>
<proteinExistence type="predicted"/>
<dbReference type="SUPFAM" id="SSF46689">
    <property type="entry name" value="Homeodomain-like"/>
    <property type="match status" value="2"/>
</dbReference>
<dbReference type="RefSeq" id="WP_285724589.1">
    <property type="nucleotide sequence ID" value="NZ_BSDD01000003.1"/>
</dbReference>
<accession>A0ABQ5Q5V8</accession>
<comment type="caution">
    <text evidence="5">The sequence shown here is derived from an EMBL/GenBank/DDBJ whole genome shotgun (WGS) entry which is preliminary data.</text>
</comment>
<organism evidence="5 6">
    <name type="scientific">Geothrix rubra</name>
    <dbReference type="NCBI Taxonomy" id="2927977"/>
    <lineage>
        <taxon>Bacteria</taxon>
        <taxon>Pseudomonadati</taxon>
        <taxon>Acidobacteriota</taxon>
        <taxon>Holophagae</taxon>
        <taxon>Holophagales</taxon>
        <taxon>Holophagaceae</taxon>
        <taxon>Geothrix</taxon>
    </lineage>
</organism>
<dbReference type="EMBL" id="BSDD01000003">
    <property type="protein sequence ID" value="GLH70150.1"/>
    <property type="molecule type" value="Genomic_DNA"/>
</dbReference>
<evidence type="ECO:0000313" key="5">
    <source>
        <dbReference type="EMBL" id="GLH70150.1"/>
    </source>
</evidence>
<dbReference type="InterPro" id="IPR018060">
    <property type="entry name" value="HTH_AraC"/>
</dbReference>
<reference evidence="5 6" key="1">
    <citation type="journal article" date="2023" name="Antonie Van Leeuwenhoek">
        <title>Mesoterricola silvestris gen. nov., sp. nov., Mesoterricola sediminis sp. nov., Geothrix oryzae sp. nov., Geothrix edaphica sp. nov., Geothrix rubra sp. nov., and Geothrix limicola sp. nov., six novel members of Acidobacteriota isolated from soils.</title>
        <authorList>
            <person name="Itoh H."/>
            <person name="Sugisawa Y."/>
            <person name="Mise K."/>
            <person name="Xu Z."/>
            <person name="Kuniyasu M."/>
            <person name="Ushijima N."/>
            <person name="Kawano K."/>
            <person name="Kobayashi E."/>
            <person name="Shiratori Y."/>
            <person name="Masuda Y."/>
            <person name="Senoo K."/>
        </authorList>
    </citation>
    <scope>NUCLEOTIDE SEQUENCE [LARGE SCALE GENOMIC DNA]</scope>
    <source>
        <strain evidence="5 6">Red803</strain>
    </source>
</reference>
<sequence>MTETEAKNLQTFTSGPLRLAILKRDPVPAKLLPSRDAWTLLQPTHAVRVCTGEDREEGVIRSGDLALLLPGFGHTLKRHHPSTHFGFTALFLEGPFPEPLLSSLQNPPRKWQEASFAVLRSLSLKQLFNIFTQELSNPDGVQLMTRELFLILLGAELARLTEKEDRGRFPYRLNRSTLQLVLDHMEAQIGSKNSVPELATMARCTPDHFIRLFREATGTTPHQYLIERRLQRAVTLLANGERPSDVAKILGFYDASAFTRAFKRRFSVPPSEYAQEAYERQFPRKKD</sequence>
<dbReference type="Proteomes" id="UP001165089">
    <property type="component" value="Unassembled WGS sequence"/>
</dbReference>
<dbReference type="PANTHER" id="PTHR46796">
    <property type="entry name" value="HTH-TYPE TRANSCRIPTIONAL ACTIVATOR RHAS-RELATED"/>
    <property type="match status" value="1"/>
</dbReference>
<keyword evidence="1" id="KW-0805">Transcription regulation</keyword>
<feature type="domain" description="HTH araC/xylS-type" evidence="4">
    <location>
        <begin position="179"/>
        <end position="276"/>
    </location>
</feature>
<dbReference type="PANTHER" id="PTHR46796:SF6">
    <property type="entry name" value="ARAC SUBFAMILY"/>
    <property type="match status" value="1"/>
</dbReference>
<evidence type="ECO:0000256" key="2">
    <source>
        <dbReference type="ARBA" id="ARBA00023125"/>
    </source>
</evidence>
<dbReference type="Pfam" id="PF12833">
    <property type="entry name" value="HTH_18"/>
    <property type="match status" value="1"/>
</dbReference>
<evidence type="ECO:0000313" key="6">
    <source>
        <dbReference type="Proteomes" id="UP001165089"/>
    </source>
</evidence>
<dbReference type="Gene3D" id="1.10.10.60">
    <property type="entry name" value="Homeodomain-like"/>
    <property type="match status" value="2"/>
</dbReference>
<evidence type="ECO:0000259" key="4">
    <source>
        <dbReference type="PROSITE" id="PS01124"/>
    </source>
</evidence>
<evidence type="ECO:0000256" key="1">
    <source>
        <dbReference type="ARBA" id="ARBA00023015"/>
    </source>
</evidence>
<dbReference type="InterPro" id="IPR050204">
    <property type="entry name" value="AraC_XylS_family_regulators"/>
</dbReference>
<dbReference type="InterPro" id="IPR009057">
    <property type="entry name" value="Homeodomain-like_sf"/>
</dbReference>
<dbReference type="PROSITE" id="PS01124">
    <property type="entry name" value="HTH_ARAC_FAMILY_2"/>
    <property type="match status" value="1"/>
</dbReference>
<keyword evidence="2" id="KW-0238">DNA-binding</keyword>
<keyword evidence="3" id="KW-0804">Transcription</keyword>
<protein>
    <recommendedName>
        <fullName evidence="4">HTH araC/xylS-type domain-containing protein</fullName>
    </recommendedName>
</protein>
<evidence type="ECO:0000256" key="3">
    <source>
        <dbReference type="ARBA" id="ARBA00023163"/>
    </source>
</evidence>